<feature type="region of interest" description="Disordered" evidence="1">
    <location>
        <begin position="165"/>
        <end position="193"/>
    </location>
</feature>
<dbReference type="Pfam" id="PF24664">
    <property type="entry name" value="Monjiviricetes_fusion"/>
    <property type="match status" value="1"/>
</dbReference>
<protein>
    <submittedName>
        <fullName evidence="2">Uncharacterized protein</fullName>
    </submittedName>
</protein>
<name>F4WUK2_ACREC</name>
<sequence length="239" mass="26369">MQSCKPHINVRNSKENKPSSKILASTQNQSQEMIDKFMRKRLLSNQTASRPIILAEHVDNDGVCTGSAYSDPYGNWGNVIVLGSLKITLQDYIADVRINTNHNDATSPERRGGRMTRIGSQETTAADRPAGGARHLTPGCTQVISFLHCYALLVIARRKADRELVRHDGEGHSTPQGRREPRIGTSRPRGGLKKTPVISRISRARTCDGHNAVFAISGATEPRANQARIGKCMLEYLEE</sequence>
<evidence type="ECO:0000313" key="3">
    <source>
        <dbReference type="Proteomes" id="UP000007755"/>
    </source>
</evidence>
<accession>F4WUK2</accession>
<dbReference type="EMBL" id="GL888370">
    <property type="protein sequence ID" value="EGI62109.1"/>
    <property type="molecule type" value="Genomic_DNA"/>
</dbReference>
<dbReference type="InParanoid" id="F4WUK2"/>
<feature type="compositionally biased region" description="Basic and acidic residues" evidence="1">
    <location>
        <begin position="165"/>
        <end position="182"/>
    </location>
</feature>
<evidence type="ECO:0000256" key="1">
    <source>
        <dbReference type="SAM" id="MobiDB-lite"/>
    </source>
</evidence>
<reference evidence="2" key="1">
    <citation type="submission" date="2011-02" db="EMBL/GenBank/DDBJ databases">
        <title>The genome of the leaf-cutting ant Acromyrmex echinatior suggests key adaptations to social evolution and fungus farming.</title>
        <authorList>
            <person name="Nygaard S."/>
            <person name="Zhang G."/>
        </authorList>
    </citation>
    <scope>NUCLEOTIDE SEQUENCE</scope>
</reference>
<dbReference type="Proteomes" id="UP000007755">
    <property type="component" value="Unassembled WGS sequence"/>
</dbReference>
<feature type="region of interest" description="Disordered" evidence="1">
    <location>
        <begin position="102"/>
        <end position="133"/>
    </location>
</feature>
<dbReference type="AlphaFoldDB" id="F4WUK2"/>
<feature type="region of interest" description="Disordered" evidence="1">
    <location>
        <begin position="1"/>
        <end position="28"/>
    </location>
</feature>
<keyword evidence="3" id="KW-1185">Reference proteome</keyword>
<evidence type="ECO:0000313" key="2">
    <source>
        <dbReference type="EMBL" id="EGI62109.1"/>
    </source>
</evidence>
<organism evidence="3">
    <name type="scientific">Acromyrmex echinatior</name>
    <name type="common">Panamanian leafcutter ant</name>
    <name type="synonym">Acromyrmex octospinosus echinatior</name>
    <dbReference type="NCBI Taxonomy" id="103372"/>
    <lineage>
        <taxon>Eukaryota</taxon>
        <taxon>Metazoa</taxon>
        <taxon>Ecdysozoa</taxon>
        <taxon>Arthropoda</taxon>
        <taxon>Hexapoda</taxon>
        <taxon>Insecta</taxon>
        <taxon>Pterygota</taxon>
        <taxon>Neoptera</taxon>
        <taxon>Endopterygota</taxon>
        <taxon>Hymenoptera</taxon>
        <taxon>Apocrita</taxon>
        <taxon>Aculeata</taxon>
        <taxon>Formicoidea</taxon>
        <taxon>Formicidae</taxon>
        <taxon>Myrmicinae</taxon>
        <taxon>Acromyrmex</taxon>
    </lineage>
</organism>
<gene>
    <name evidence="2" type="ORF">G5I_09574</name>
</gene>
<proteinExistence type="predicted"/>